<evidence type="ECO:0000256" key="3">
    <source>
        <dbReference type="ARBA" id="ARBA00013109"/>
    </source>
</evidence>
<sequence length="190" mass="22658">MFKKKQINWPISVFYFTVGKTSAKLLKKVTKIPIQYPWNIENSENLIKIIKNNKKINKKNVVIINGNIGRIFLKKELKKDGYKVFNLECYRRKLIQYNKYTESIKWKKNKINTLIITSCEILKRLEYLFHDNKNKKWIYNCTIICTGERIKKLALNMGWKKVILCSSANNYVIFQKIKSLKWSAKEDLNL</sequence>
<keyword evidence="5 9" id="KW-0627">Porphyrin biosynthesis</keyword>
<evidence type="ECO:0000256" key="2">
    <source>
        <dbReference type="ARBA" id="ARBA00008133"/>
    </source>
</evidence>
<evidence type="ECO:0000256" key="5">
    <source>
        <dbReference type="ARBA" id="ARBA00023244"/>
    </source>
</evidence>
<dbReference type="PANTHER" id="PTHR38042:SF1">
    <property type="entry name" value="UROPORPHYRINOGEN-III SYNTHASE, CHLOROPLASTIC"/>
    <property type="match status" value="1"/>
</dbReference>
<keyword evidence="12" id="KW-1185">Reference proteome</keyword>
<evidence type="ECO:0000313" key="11">
    <source>
        <dbReference type="EMBL" id="QCI26975.1"/>
    </source>
</evidence>
<name>A0A4D6YP85_9GAMM</name>
<evidence type="ECO:0000256" key="7">
    <source>
        <dbReference type="ARBA" id="ARBA00040167"/>
    </source>
</evidence>
<evidence type="ECO:0000256" key="6">
    <source>
        <dbReference type="ARBA" id="ARBA00037589"/>
    </source>
</evidence>
<comment type="similarity">
    <text evidence="2 9">Belongs to the uroporphyrinogen-III synthase family.</text>
</comment>
<evidence type="ECO:0000313" key="12">
    <source>
        <dbReference type="Proteomes" id="UP000298782"/>
    </source>
</evidence>
<dbReference type="AlphaFoldDB" id="A0A4D6YP85"/>
<reference evidence="11 12" key="1">
    <citation type="submission" date="2018-12" db="EMBL/GenBank/DDBJ databases">
        <authorList>
            <person name="Chong R.A."/>
        </authorList>
    </citation>
    <scope>NUCLEOTIDE SEQUENCE [LARGE SCALE GENOMIC DNA]</scope>
    <source>
        <strain evidence="11 12">Tca</strain>
    </source>
</reference>
<dbReference type="EC" id="4.2.1.75" evidence="3 9"/>
<evidence type="ECO:0000259" key="10">
    <source>
        <dbReference type="Pfam" id="PF02602"/>
    </source>
</evidence>
<dbReference type="GO" id="GO:0006780">
    <property type="term" value="P:uroporphyrinogen III biosynthetic process"/>
    <property type="evidence" value="ECO:0007669"/>
    <property type="project" value="UniProtKB-UniRule"/>
</dbReference>
<dbReference type="PANTHER" id="PTHR38042">
    <property type="entry name" value="UROPORPHYRINOGEN-III SYNTHASE, CHLOROPLASTIC"/>
    <property type="match status" value="1"/>
</dbReference>
<dbReference type="InterPro" id="IPR003754">
    <property type="entry name" value="4pyrrol_synth_uPrphyn_synth"/>
</dbReference>
<keyword evidence="4 9" id="KW-0456">Lyase</keyword>
<dbReference type="OrthoDB" id="9787650at2"/>
<dbReference type="GO" id="GO:0006782">
    <property type="term" value="P:protoporphyrinogen IX biosynthetic process"/>
    <property type="evidence" value="ECO:0007669"/>
    <property type="project" value="UniProtKB-UniRule"/>
</dbReference>
<dbReference type="InterPro" id="IPR039793">
    <property type="entry name" value="UROS/Hem4"/>
</dbReference>
<proteinExistence type="inferred from homology"/>
<reference evidence="11 12" key="2">
    <citation type="submission" date="2019-05" db="EMBL/GenBank/DDBJ databases">
        <title>Genome evolution of the obligate endosymbiont Buchnera aphidicola.</title>
        <authorList>
            <person name="Moran N.A."/>
        </authorList>
    </citation>
    <scope>NUCLEOTIDE SEQUENCE [LARGE SCALE GENOMIC DNA]</scope>
    <source>
        <strain evidence="11 12">Tca</strain>
    </source>
</reference>
<comment type="pathway">
    <text evidence="1 9">Porphyrin-containing compound metabolism; protoporphyrin-IX biosynthesis; coproporphyrinogen-III from 5-aminolevulinate: step 3/4.</text>
</comment>
<evidence type="ECO:0000256" key="9">
    <source>
        <dbReference type="RuleBase" id="RU366031"/>
    </source>
</evidence>
<gene>
    <name evidence="11" type="ORF">D9V80_02365</name>
</gene>
<evidence type="ECO:0000256" key="4">
    <source>
        <dbReference type="ARBA" id="ARBA00023239"/>
    </source>
</evidence>
<dbReference type="Gene3D" id="3.40.50.10090">
    <property type="match status" value="1"/>
</dbReference>
<dbReference type="GO" id="GO:0004852">
    <property type="term" value="F:uroporphyrinogen-III synthase activity"/>
    <property type="evidence" value="ECO:0007669"/>
    <property type="project" value="UniProtKB-UniRule"/>
</dbReference>
<dbReference type="InterPro" id="IPR036108">
    <property type="entry name" value="4pyrrol_syn_uPrphyn_synt_sf"/>
</dbReference>
<comment type="catalytic activity">
    <reaction evidence="8 9">
        <text>hydroxymethylbilane = uroporphyrinogen III + H2O</text>
        <dbReference type="Rhea" id="RHEA:18965"/>
        <dbReference type="ChEBI" id="CHEBI:15377"/>
        <dbReference type="ChEBI" id="CHEBI:57308"/>
        <dbReference type="ChEBI" id="CHEBI:57845"/>
        <dbReference type="EC" id="4.2.1.75"/>
    </reaction>
</comment>
<evidence type="ECO:0000256" key="8">
    <source>
        <dbReference type="ARBA" id="ARBA00048617"/>
    </source>
</evidence>
<dbReference type="UniPathway" id="UPA00251">
    <property type="reaction ID" value="UER00320"/>
</dbReference>
<dbReference type="Proteomes" id="UP000298782">
    <property type="component" value="Chromosome"/>
</dbReference>
<dbReference type="SUPFAM" id="SSF69618">
    <property type="entry name" value="HemD-like"/>
    <property type="match status" value="1"/>
</dbReference>
<protein>
    <recommendedName>
        <fullName evidence="7 9">Uroporphyrinogen-III synthase</fullName>
        <ecNumber evidence="3 9">4.2.1.75</ecNumber>
    </recommendedName>
</protein>
<comment type="function">
    <text evidence="6 9">Catalyzes cyclization of the linear tetrapyrrole, hydroxymethylbilane, to the macrocyclic uroporphyrinogen III.</text>
</comment>
<dbReference type="EMBL" id="CP034852">
    <property type="protein sequence ID" value="QCI26975.1"/>
    <property type="molecule type" value="Genomic_DNA"/>
</dbReference>
<dbReference type="Pfam" id="PF02602">
    <property type="entry name" value="HEM4"/>
    <property type="match status" value="1"/>
</dbReference>
<feature type="domain" description="Tetrapyrrole biosynthesis uroporphyrinogen III synthase" evidence="10">
    <location>
        <begin position="5"/>
        <end position="166"/>
    </location>
</feature>
<evidence type="ECO:0000256" key="1">
    <source>
        <dbReference type="ARBA" id="ARBA00004772"/>
    </source>
</evidence>
<organism evidence="11 12">
    <name type="scientific">Buchnera aphidicola</name>
    <name type="common">Thelaxes californica</name>
    <dbReference type="NCBI Taxonomy" id="1315998"/>
    <lineage>
        <taxon>Bacteria</taxon>
        <taxon>Pseudomonadati</taxon>
        <taxon>Pseudomonadota</taxon>
        <taxon>Gammaproteobacteria</taxon>
        <taxon>Enterobacterales</taxon>
        <taxon>Erwiniaceae</taxon>
        <taxon>Buchnera</taxon>
    </lineage>
</organism>
<accession>A0A4D6YP85</accession>